<reference evidence="3" key="1">
    <citation type="journal article" date="2015" name="Nature">
        <title>Complex archaea that bridge the gap between prokaryotes and eukaryotes.</title>
        <authorList>
            <person name="Spang A."/>
            <person name="Saw J.H."/>
            <person name="Jorgensen S.L."/>
            <person name="Zaremba-Niedzwiedzka K."/>
            <person name="Martijn J."/>
            <person name="Lind A.E."/>
            <person name="van Eijk R."/>
            <person name="Schleper C."/>
            <person name="Guy L."/>
            <person name="Ettema T.J."/>
        </authorList>
    </citation>
    <scope>NUCLEOTIDE SEQUENCE</scope>
</reference>
<comment type="caution">
    <text evidence="3">The sequence shown here is derived from an EMBL/GenBank/DDBJ whole genome shotgun (WGS) entry which is preliminary data.</text>
</comment>
<proteinExistence type="predicted"/>
<keyword evidence="2" id="KW-0472">Membrane</keyword>
<dbReference type="AlphaFoldDB" id="A0A0F9HU36"/>
<name>A0A0F9HU36_9ZZZZ</name>
<sequence>MTDHYPHVRSGRVSYLIAIANGIAVLLAVCPMIKADIDTPVEQAEKLYKANRPQEARRILLRTFRNVSAYQIELADNKQATPRGMAGAIGNIVSWSTRALDWEAKAAGVGDATDSKLVILLAGRNAADRMWVAMRDTDMPGKQKKVLFDKATYSLSSLVRHELTILDAAKRTEAAGRLRKRYSSILELPKPQLKPGTPEFIRESRAPAGPLQKIDACYRMRMPEAGRVRLIQLFTAMRDGAVANAKKRPAKVEVALIPKRMAEYVFRVMSWEEGLTAENTRDQYLPRAALPVLRRSLQLTKEAYDAVSSVRQVNEPWRQSAAQSAEWVQRLRGFEKRAAAQVLRRGSTLPASGPVPPIAGVDWRKGHMITGEQLQICCLVNAFYEAMAKEDVKALNGILATGRDYATGRAIVDYIAKARAGGEFERIEGYRVVPQTQYRIVRDADGLRVLVTGLQSRIVVKGSVRSGTKSGAFVVIQTKGGLRLGFPKETLQKPIPKSSTTRPSEKAS</sequence>
<feature type="transmembrane region" description="Helical" evidence="2">
    <location>
        <begin position="12"/>
        <end position="29"/>
    </location>
</feature>
<dbReference type="EMBL" id="LAZR01014114">
    <property type="protein sequence ID" value="KKM18906.1"/>
    <property type="molecule type" value="Genomic_DNA"/>
</dbReference>
<evidence type="ECO:0000313" key="3">
    <source>
        <dbReference type="EMBL" id="KKM18906.1"/>
    </source>
</evidence>
<feature type="region of interest" description="Disordered" evidence="1">
    <location>
        <begin position="487"/>
        <end position="508"/>
    </location>
</feature>
<protein>
    <submittedName>
        <fullName evidence="3">Uncharacterized protein</fullName>
    </submittedName>
</protein>
<keyword evidence="2" id="KW-1133">Transmembrane helix</keyword>
<keyword evidence="2" id="KW-0812">Transmembrane</keyword>
<accession>A0A0F9HU36</accession>
<gene>
    <name evidence="3" type="ORF">LCGC14_1661010</name>
</gene>
<evidence type="ECO:0000256" key="2">
    <source>
        <dbReference type="SAM" id="Phobius"/>
    </source>
</evidence>
<evidence type="ECO:0000256" key="1">
    <source>
        <dbReference type="SAM" id="MobiDB-lite"/>
    </source>
</evidence>
<organism evidence="3">
    <name type="scientific">marine sediment metagenome</name>
    <dbReference type="NCBI Taxonomy" id="412755"/>
    <lineage>
        <taxon>unclassified sequences</taxon>
        <taxon>metagenomes</taxon>
        <taxon>ecological metagenomes</taxon>
    </lineage>
</organism>